<dbReference type="PANTHER" id="PTHR34584">
    <property type="entry name" value="NA(+)/H(+) ANTIPORTER SUBUNIT E1"/>
    <property type="match status" value="1"/>
</dbReference>
<reference evidence="8 9" key="1">
    <citation type="submission" date="2024-09" db="EMBL/GenBank/DDBJ databases">
        <authorList>
            <person name="Sun Q."/>
            <person name="Mori K."/>
        </authorList>
    </citation>
    <scope>NUCLEOTIDE SEQUENCE [LARGE SCALE GENOMIC DNA]</scope>
    <source>
        <strain evidence="8 9">CECT 8726</strain>
    </source>
</reference>
<evidence type="ECO:0000256" key="5">
    <source>
        <dbReference type="ARBA" id="ARBA00022989"/>
    </source>
</evidence>
<evidence type="ECO:0000256" key="6">
    <source>
        <dbReference type="ARBA" id="ARBA00023136"/>
    </source>
</evidence>
<organism evidence="8 9">
    <name type="scientific">Pseudohalocynthiibacter aestuariivivens</name>
    <dbReference type="NCBI Taxonomy" id="1591409"/>
    <lineage>
        <taxon>Bacteria</taxon>
        <taxon>Pseudomonadati</taxon>
        <taxon>Pseudomonadota</taxon>
        <taxon>Alphaproteobacteria</taxon>
        <taxon>Rhodobacterales</taxon>
        <taxon>Paracoccaceae</taxon>
        <taxon>Pseudohalocynthiibacter</taxon>
    </lineage>
</organism>
<keyword evidence="3" id="KW-1003">Cell membrane</keyword>
<dbReference type="InterPro" id="IPR002758">
    <property type="entry name" value="Cation_antiport_E"/>
</dbReference>
<evidence type="ECO:0000313" key="9">
    <source>
        <dbReference type="Proteomes" id="UP001589683"/>
    </source>
</evidence>
<name>A0ABV5JJX1_9RHOB</name>
<dbReference type="PANTHER" id="PTHR34584:SF1">
    <property type="entry name" value="NA(+)_H(+) ANTIPORTER SUBUNIT E1"/>
    <property type="match status" value="1"/>
</dbReference>
<evidence type="ECO:0000256" key="4">
    <source>
        <dbReference type="ARBA" id="ARBA00022692"/>
    </source>
</evidence>
<dbReference type="RefSeq" id="WP_246531809.1">
    <property type="nucleotide sequence ID" value="NZ_JAGFNU010000013.1"/>
</dbReference>
<dbReference type="Pfam" id="PF01899">
    <property type="entry name" value="MNHE"/>
    <property type="match status" value="1"/>
</dbReference>
<accession>A0ABV5JJX1</accession>
<keyword evidence="4 7" id="KW-0812">Transmembrane</keyword>
<dbReference type="EMBL" id="JBHMEA010000043">
    <property type="protein sequence ID" value="MFB9232797.1"/>
    <property type="molecule type" value="Genomic_DNA"/>
</dbReference>
<keyword evidence="9" id="KW-1185">Reference proteome</keyword>
<evidence type="ECO:0000256" key="1">
    <source>
        <dbReference type="ARBA" id="ARBA00004651"/>
    </source>
</evidence>
<keyword evidence="6 7" id="KW-0472">Membrane</keyword>
<evidence type="ECO:0000256" key="7">
    <source>
        <dbReference type="SAM" id="Phobius"/>
    </source>
</evidence>
<evidence type="ECO:0000256" key="2">
    <source>
        <dbReference type="ARBA" id="ARBA00006228"/>
    </source>
</evidence>
<gene>
    <name evidence="8" type="ORF">ACFFUT_13475</name>
</gene>
<evidence type="ECO:0000256" key="3">
    <source>
        <dbReference type="ARBA" id="ARBA00022475"/>
    </source>
</evidence>
<comment type="caution">
    <text evidence="8">The sequence shown here is derived from an EMBL/GenBank/DDBJ whole genome shotgun (WGS) entry which is preliminary data.</text>
</comment>
<keyword evidence="5 7" id="KW-1133">Transmembrane helix</keyword>
<dbReference type="Proteomes" id="UP001589683">
    <property type="component" value="Unassembled WGS sequence"/>
</dbReference>
<evidence type="ECO:0000313" key="8">
    <source>
        <dbReference type="EMBL" id="MFB9232797.1"/>
    </source>
</evidence>
<comment type="similarity">
    <text evidence="2">Belongs to the CPA3 antiporters (TC 2.A.63) subunit E family.</text>
</comment>
<proteinExistence type="inferred from homology"/>
<comment type="subcellular location">
    <subcellularLocation>
        <location evidence="1">Cell membrane</location>
        <topology evidence="1">Multi-pass membrane protein</topology>
    </subcellularLocation>
</comment>
<protein>
    <submittedName>
        <fullName evidence="8">Na+/H+ antiporter subunit E</fullName>
    </submittedName>
</protein>
<feature type="transmembrane region" description="Helical" evidence="7">
    <location>
        <begin position="20"/>
        <end position="40"/>
    </location>
</feature>
<sequence>MRFLGSFVVLLGLWLLLSGIYQPLIVGFGVVSVLIVIFVVKRMDALDEDRVALRLSPVEVLKYMLWLFVEIAKANWAVTKTIMSPQMPLRQHLFSVQNTQKSDLAQVIYASSITLTPGTITVETEPGHFLVHAVAYTDEDIDALADMDRRVSAIEMSEAQ</sequence>